<dbReference type="Pfam" id="PF00990">
    <property type="entry name" value="GGDEF"/>
    <property type="match status" value="1"/>
</dbReference>
<dbReference type="InterPro" id="IPR001633">
    <property type="entry name" value="EAL_dom"/>
</dbReference>
<dbReference type="InterPro" id="IPR029787">
    <property type="entry name" value="Nucleotide_cyclase"/>
</dbReference>
<keyword evidence="1" id="KW-1133">Transmembrane helix</keyword>
<feature type="transmembrane region" description="Helical" evidence="1">
    <location>
        <begin position="271"/>
        <end position="291"/>
    </location>
</feature>
<feature type="transmembrane region" description="Helical" evidence="1">
    <location>
        <begin position="114"/>
        <end position="131"/>
    </location>
</feature>
<comment type="caution">
    <text evidence="4">The sequence shown here is derived from an EMBL/GenBank/DDBJ whole genome shotgun (WGS) entry which is preliminary data.</text>
</comment>
<evidence type="ECO:0000256" key="1">
    <source>
        <dbReference type="SAM" id="Phobius"/>
    </source>
</evidence>
<evidence type="ECO:0000259" key="2">
    <source>
        <dbReference type="PROSITE" id="PS50883"/>
    </source>
</evidence>
<reference evidence="4 5" key="1">
    <citation type="submission" date="2021-06" db="EMBL/GenBank/DDBJ databases">
        <title>Actinoplanes lichenicola sp. nov., and Actinoplanes ovalisporus sp. nov., isolated from lichen in Thailand.</title>
        <authorList>
            <person name="Saeng-In P."/>
            <person name="Kanchanasin P."/>
            <person name="Yuki M."/>
            <person name="Kudo T."/>
            <person name="Ohkuma M."/>
            <person name="Phongsopitanun W."/>
            <person name="Tanasupawat S."/>
        </authorList>
    </citation>
    <scope>NUCLEOTIDE SEQUENCE [LARGE SCALE GENOMIC DNA]</scope>
    <source>
        <strain evidence="4 5">NBRC 110975</strain>
    </source>
</reference>
<dbReference type="InterPro" id="IPR052155">
    <property type="entry name" value="Biofilm_reg_signaling"/>
</dbReference>
<dbReference type="CDD" id="cd01948">
    <property type="entry name" value="EAL"/>
    <property type="match status" value="1"/>
</dbReference>
<keyword evidence="5" id="KW-1185">Reference proteome</keyword>
<dbReference type="Proteomes" id="UP001519654">
    <property type="component" value="Unassembled WGS sequence"/>
</dbReference>
<dbReference type="InterPro" id="IPR035919">
    <property type="entry name" value="EAL_sf"/>
</dbReference>
<dbReference type="EMBL" id="JAHKKG010000005">
    <property type="protein sequence ID" value="MBU2665346.1"/>
    <property type="molecule type" value="Genomic_DNA"/>
</dbReference>
<dbReference type="SMART" id="SM00267">
    <property type="entry name" value="GGDEF"/>
    <property type="match status" value="1"/>
</dbReference>
<dbReference type="PROSITE" id="PS50887">
    <property type="entry name" value="GGDEF"/>
    <property type="match status" value="1"/>
</dbReference>
<dbReference type="PANTHER" id="PTHR44757">
    <property type="entry name" value="DIGUANYLATE CYCLASE DGCP"/>
    <property type="match status" value="1"/>
</dbReference>
<dbReference type="NCBIfam" id="TIGR00254">
    <property type="entry name" value="GGDEF"/>
    <property type="match status" value="1"/>
</dbReference>
<keyword evidence="1" id="KW-0472">Membrane</keyword>
<feature type="transmembrane region" description="Helical" evidence="1">
    <location>
        <begin position="23"/>
        <end position="40"/>
    </location>
</feature>
<dbReference type="PANTHER" id="PTHR44757:SF2">
    <property type="entry name" value="BIOFILM ARCHITECTURE MAINTENANCE PROTEIN MBAA"/>
    <property type="match status" value="1"/>
</dbReference>
<dbReference type="SUPFAM" id="SSF55073">
    <property type="entry name" value="Nucleotide cyclase"/>
    <property type="match status" value="1"/>
</dbReference>
<name>A0ABS5YQJ6_9ACTN</name>
<feature type="transmembrane region" description="Helical" evidence="1">
    <location>
        <begin position="86"/>
        <end position="102"/>
    </location>
</feature>
<protein>
    <submittedName>
        <fullName evidence="4">Bifunctional diguanylate cyclase/phosphodiesterase</fullName>
    </submittedName>
</protein>
<proteinExistence type="predicted"/>
<dbReference type="InterPro" id="IPR000160">
    <property type="entry name" value="GGDEF_dom"/>
</dbReference>
<feature type="domain" description="GGDEF" evidence="3">
    <location>
        <begin position="334"/>
        <end position="463"/>
    </location>
</feature>
<dbReference type="Gene3D" id="3.30.70.270">
    <property type="match status" value="1"/>
</dbReference>
<feature type="domain" description="EAL" evidence="2">
    <location>
        <begin position="470"/>
        <end position="725"/>
    </location>
</feature>
<feature type="transmembrane region" description="Helical" evidence="1">
    <location>
        <begin position="52"/>
        <end position="74"/>
    </location>
</feature>
<dbReference type="CDD" id="cd01949">
    <property type="entry name" value="GGDEF"/>
    <property type="match status" value="1"/>
</dbReference>
<evidence type="ECO:0000313" key="5">
    <source>
        <dbReference type="Proteomes" id="UP001519654"/>
    </source>
</evidence>
<accession>A0ABS5YQJ6</accession>
<evidence type="ECO:0000313" key="4">
    <source>
        <dbReference type="EMBL" id="MBU2665346.1"/>
    </source>
</evidence>
<feature type="transmembrane region" description="Helical" evidence="1">
    <location>
        <begin position="204"/>
        <end position="226"/>
    </location>
</feature>
<keyword evidence="1" id="KW-0812">Transmembrane</keyword>
<gene>
    <name evidence="4" type="ORF">KOI35_17715</name>
</gene>
<feature type="transmembrane region" description="Helical" evidence="1">
    <location>
        <begin position="151"/>
        <end position="169"/>
    </location>
</feature>
<dbReference type="InterPro" id="IPR043128">
    <property type="entry name" value="Rev_trsase/Diguanyl_cyclase"/>
</dbReference>
<dbReference type="PROSITE" id="PS50883">
    <property type="entry name" value="EAL"/>
    <property type="match status" value="1"/>
</dbReference>
<feature type="transmembrane region" description="Helical" evidence="1">
    <location>
        <begin position="247"/>
        <end position="265"/>
    </location>
</feature>
<organism evidence="4 5">
    <name type="scientific">Paractinoplanes bogorensis</name>
    <dbReference type="NCBI Taxonomy" id="1610840"/>
    <lineage>
        <taxon>Bacteria</taxon>
        <taxon>Bacillati</taxon>
        <taxon>Actinomycetota</taxon>
        <taxon>Actinomycetes</taxon>
        <taxon>Micromonosporales</taxon>
        <taxon>Micromonosporaceae</taxon>
        <taxon>Paractinoplanes</taxon>
    </lineage>
</organism>
<sequence length="725" mass="77610">MVAGVLVCAGYLLLPDGHVASTVVYNGLGVATCVMIAVGIRRHRPVAARGWWVFVAGTVAYVSGDIVYEVTGLVLGQHPYPYWDDAVYFAAYPMLFAGLLMISRGSGTRELAGLIDAAIIATGVGLVYWVFVIEPTLGDHSTALLERLVTVGYPTFDVLMCAVVTRLLSRPGERALSLWLLAAGCALNFTCDVVWSLTEAFSNYSGGLVNSGFMLAYVLWAGAALHPSMRDIGRRAVGRAHFGRGRLVLLGGVTMMVPAVLFLQGVRAEQINWVAIGIGAVVLFVLVLLRLGGFVGRTQRQAAELEELAMRDDLTGLANRRRFEQRLTGAVATGSPQVCLLDLNGFKQVNDRLGHAVGDQLLIAVAARLSAELHGEGLLARMGGDEFALLLADATAEQGDAVVDRLAGVLRSPFEVDGHELLIGAAIGIADGTDSVDVLRRADVAMYAAKTSKARFRRYAVELDDRADEEARLGAEMRAALDTGQFHLVYQPIVSLPDGEIRYVESLVRWTHPVRGFVSPAEFIPVAERNGLIVELGEWILRVACTQFMSWLETYGENAPSKISVNVSARQLAEPGFVPVVADALAASGMDPDCLIVEVTETAVFGGGVAVRAVEELHRLGVRIALDDFGTGHSSLTLLQTVPVDVLKVDKSFVDTITEAGRHAVIATALIQVSDGLGLTAVAEGVETAEQAAVLFELGYRYAQGYHFGRPVEEPAFRVAGVAAL</sequence>
<feature type="transmembrane region" description="Helical" evidence="1">
    <location>
        <begin position="176"/>
        <end position="198"/>
    </location>
</feature>
<evidence type="ECO:0000259" key="3">
    <source>
        <dbReference type="PROSITE" id="PS50887"/>
    </source>
</evidence>
<dbReference type="Pfam" id="PF00563">
    <property type="entry name" value="EAL"/>
    <property type="match status" value="1"/>
</dbReference>
<dbReference type="SMART" id="SM00052">
    <property type="entry name" value="EAL"/>
    <property type="match status" value="1"/>
</dbReference>
<dbReference type="Gene3D" id="3.20.20.450">
    <property type="entry name" value="EAL domain"/>
    <property type="match status" value="1"/>
</dbReference>
<dbReference type="SUPFAM" id="SSF141868">
    <property type="entry name" value="EAL domain-like"/>
    <property type="match status" value="1"/>
</dbReference>